<dbReference type="eggNOG" id="ENOG502SHV9">
    <property type="taxonomic scope" value="Eukaryota"/>
</dbReference>
<proteinExistence type="predicted"/>
<dbReference type="KEGG" id="mbe:MBM_00098"/>
<feature type="transmembrane region" description="Helical" evidence="2">
    <location>
        <begin position="793"/>
        <end position="813"/>
    </location>
</feature>
<feature type="region of interest" description="Disordered" evidence="1">
    <location>
        <begin position="459"/>
        <end position="500"/>
    </location>
</feature>
<protein>
    <submittedName>
        <fullName evidence="3">Glycoprotease family protein</fullName>
    </submittedName>
</protein>
<dbReference type="AlphaFoldDB" id="K1WTK7"/>
<dbReference type="HOGENOM" id="CLU_004045_0_0_1"/>
<dbReference type="STRING" id="1072389.K1WTK7"/>
<keyword evidence="3" id="KW-0645">Protease</keyword>
<feature type="compositionally biased region" description="Basic and acidic residues" evidence="1">
    <location>
        <begin position="54"/>
        <end position="66"/>
    </location>
</feature>
<feature type="compositionally biased region" description="Low complexity" evidence="1">
    <location>
        <begin position="184"/>
        <end position="200"/>
    </location>
</feature>
<feature type="compositionally biased region" description="Acidic residues" evidence="1">
    <location>
        <begin position="30"/>
        <end position="43"/>
    </location>
</feature>
<dbReference type="Proteomes" id="UP000006753">
    <property type="component" value="Unassembled WGS sequence"/>
</dbReference>
<feature type="region of interest" description="Disordered" evidence="1">
    <location>
        <begin position="184"/>
        <end position="230"/>
    </location>
</feature>
<feature type="region of interest" description="Disordered" evidence="1">
    <location>
        <begin position="530"/>
        <end position="552"/>
    </location>
</feature>
<dbReference type="GO" id="GO:0006508">
    <property type="term" value="P:proteolysis"/>
    <property type="evidence" value="ECO:0007669"/>
    <property type="project" value="UniProtKB-KW"/>
</dbReference>
<keyword evidence="2" id="KW-0812">Transmembrane</keyword>
<dbReference type="RefSeq" id="XP_007287987.1">
    <property type="nucleotide sequence ID" value="XM_007287925.1"/>
</dbReference>
<keyword evidence="4" id="KW-1185">Reference proteome</keyword>
<evidence type="ECO:0000313" key="4">
    <source>
        <dbReference type="Proteomes" id="UP000006753"/>
    </source>
</evidence>
<dbReference type="EMBL" id="JH921428">
    <property type="protein sequence ID" value="EKD20985.1"/>
    <property type="molecule type" value="Genomic_DNA"/>
</dbReference>
<accession>K1WTK7</accession>
<gene>
    <name evidence="3" type="ORF">MBM_00098</name>
</gene>
<dbReference type="GO" id="GO:0008233">
    <property type="term" value="F:peptidase activity"/>
    <property type="evidence" value="ECO:0007669"/>
    <property type="project" value="UniProtKB-KW"/>
</dbReference>
<dbReference type="GeneID" id="18756033"/>
<dbReference type="InParanoid" id="K1WTK7"/>
<evidence type="ECO:0000256" key="2">
    <source>
        <dbReference type="SAM" id="Phobius"/>
    </source>
</evidence>
<evidence type="ECO:0000256" key="1">
    <source>
        <dbReference type="SAM" id="MobiDB-lite"/>
    </source>
</evidence>
<feature type="region of interest" description="Disordered" evidence="1">
    <location>
        <begin position="603"/>
        <end position="627"/>
    </location>
</feature>
<feature type="region of interest" description="Disordered" evidence="1">
    <location>
        <begin position="697"/>
        <end position="717"/>
    </location>
</feature>
<feature type="compositionally biased region" description="Polar residues" evidence="1">
    <location>
        <begin position="1"/>
        <end position="11"/>
    </location>
</feature>
<sequence length="1201" mass="130655">MSTSSTFSTRPAASRKTPPAEYNHNPFEPVSDDNDDDDDEWWNEEATSGLTPPKAKEPSSKIRITEWPKPPTGLGMTFKTENRSHSRKPPGRRYSVQKLSRDKSKGRQKKQNAKAGIKVVTNFSRHQSEETPVQLQPSRTAPQMGGCFVDLAALQALNGGSSQSSGFWKTKKNKVLTRAPNIAPSLSAVPSSSSDLASPVIPTISERQRSDTLDSSPSRGNDELSPNDRPIVIGLSITTEDATGHTLSPQTAASETSRIVRNYEIRTPVSRAPDTPTIIITPAKEASLWSPTEQGVVRPTPSLYSANDRYTAKDAPPVPQMPASVLEDERQRVAAQRSYFSPDSVDVATWSDEDETRKSRVVSSCTVFEEDESPVIAKSARAVSVNTRSNCERHASISTVATRRRSRGWWNYITTPFLTRSNTFAHRDTDTKAPPDLPSLAIAATKAQDHERSGKMWEKQFSPLTPETSTSDNSDQWWVTDPKHGNQAGQSPILRETRHKPQTSSGTLQMVLSGTVGFGTAIVSSIASEAGQLSRENTSASARSNSSFHSTTDRVVPVLSGAPARPLRGNNPFVQPCLSDPNERYSTVQAVNIGIEAIRAEQSRNGQHIQSPSAGPPPPYSPSPVRVKYKAVFPPGHALGIQSPTSPGPMSPGLQQAMSSTGAIPMSEVPLTPVGRRPINLNSVYPELPIRHMDVPVTGEHYGPPPQMPTKAEARRRRHEKEDAAARRVGGWWRGRGCIPDRGCYGRTGPEGRKRRRWYIGLTVGFLVMIIIVVSLASTLHRESNTIVEPSQWLNLTGFPPIFLGMSTVAAPVNIRTNTGCIFPATQWSCDVPKELQASIAPNPSNQPNFFLHVQWDNSSSTNATFTNVTGNPNLVDRRALSGPVFARQIVRSFLLKSRQIVAFAPNPAPPSFAEDFFLGNSTDGIISDDKAGEPTPFYISFLPSPNSALQKRSLSVPPLSARQASSPSDLFPNLSSIIPLPSLNADKTAAPANLLPFPTQQPIRLYDRGLPTEHYGFYTYFDRSIFLKSLDLLNSSNLDSGEVPADRNGGSTEAEAKFRCTWSQTRFLVQMWTRMNGTAQLLNATTSQPPSHPSPSDTESAATWLTQPGSFPYPITITTDRHGGDPAKKMVYCYGLDDRSNVILDSGKLNGENRAFGGQAFNPAPSLFGDDGSLPGLGGFDGGTGGCSCAWSNFVRLKSG</sequence>
<feature type="region of interest" description="Disordered" evidence="1">
    <location>
        <begin position="1084"/>
        <end position="1103"/>
    </location>
</feature>
<name>K1WTK7_MARBU</name>
<dbReference type="OMA" id="SPWDRRI"/>
<reference evidence="3 4" key="1">
    <citation type="journal article" date="2012" name="BMC Genomics">
        <title>Sequencing the genome of Marssonina brunnea reveals fungus-poplar co-evolution.</title>
        <authorList>
            <person name="Zhu S."/>
            <person name="Cao Y.-Z."/>
            <person name="Jiang C."/>
            <person name="Tan B.-Y."/>
            <person name="Wang Z."/>
            <person name="Feng S."/>
            <person name="Zhang L."/>
            <person name="Su X.-H."/>
            <person name="Brejova B."/>
            <person name="Vinar T."/>
            <person name="Xu M."/>
            <person name="Wang M.-X."/>
            <person name="Zhang S.-G."/>
            <person name="Huang M.-R."/>
            <person name="Wu R."/>
            <person name="Zhou Y."/>
        </authorList>
    </citation>
    <scope>NUCLEOTIDE SEQUENCE [LARGE SCALE GENOMIC DNA]</scope>
    <source>
        <strain evidence="3 4">MB_m1</strain>
    </source>
</reference>
<keyword evidence="2" id="KW-1133">Transmembrane helix</keyword>
<dbReference type="OrthoDB" id="10259622at2759"/>
<feature type="region of interest" description="Disordered" evidence="1">
    <location>
        <begin position="1"/>
        <end position="115"/>
    </location>
</feature>
<feature type="compositionally biased region" description="Polar residues" evidence="1">
    <location>
        <begin position="462"/>
        <end position="477"/>
    </location>
</feature>
<keyword evidence="2" id="KW-0472">Membrane</keyword>
<keyword evidence="3" id="KW-0378">Hydrolase</keyword>
<feature type="transmembrane region" description="Helical" evidence="2">
    <location>
        <begin position="758"/>
        <end position="781"/>
    </location>
</feature>
<evidence type="ECO:0000313" key="3">
    <source>
        <dbReference type="EMBL" id="EKD20985.1"/>
    </source>
</evidence>
<feature type="compositionally biased region" description="Low complexity" evidence="1">
    <location>
        <begin position="534"/>
        <end position="550"/>
    </location>
</feature>
<organism evidence="3 4">
    <name type="scientific">Marssonina brunnea f. sp. multigermtubi (strain MB_m1)</name>
    <name type="common">Marssonina leaf spot fungus</name>
    <dbReference type="NCBI Taxonomy" id="1072389"/>
    <lineage>
        <taxon>Eukaryota</taxon>
        <taxon>Fungi</taxon>
        <taxon>Dikarya</taxon>
        <taxon>Ascomycota</taxon>
        <taxon>Pezizomycotina</taxon>
        <taxon>Leotiomycetes</taxon>
        <taxon>Helotiales</taxon>
        <taxon>Drepanopezizaceae</taxon>
        <taxon>Drepanopeziza</taxon>
    </lineage>
</organism>